<evidence type="ECO:0000259" key="10">
    <source>
        <dbReference type="Pfam" id="PF00724"/>
    </source>
</evidence>
<gene>
    <name evidence="12" type="ORF">MGWOODY_XGa2314</name>
</gene>
<dbReference type="InterPro" id="IPR001155">
    <property type="entry name" value="OxRdtase_FMN_N"/>
</dbReference>
<dbReference type="PANTHER" id="PTHR42917">
    <property type="entry name" value="2,4-DIENOYL-COA REDUCTASE"/>
    <property type="match status" value="1"/>
</dbReference>
<dbReference type="Pfam" id="PF07992">
    <property type="entry name" value="Pyr_redox_2"/>
    <property type="match status" value="1"/>
</dbReference>
<dbReference type="PANTHER" id="PTHR42917:SF2">
    <property type="entry name" value="2,4-DIENOYL-COA REDUCTASE [(2E)-ENOYL-COA-PRODUCING]"/>
    <property type="match status" value="1"/>
</dbReference>
<dbReference type="EMBL" id="CZRL01000064">
    <property type="protein sequence ID" value="CUS51476.1"/>
    <property type="molecule type" value="Genomic_DNA"/>
</dbReference>
<sequence length="652" mass="69670">MHNQLLQPIEIGQRTLRNRIFISAHVPGFADQGVPGKRYISYHRQRAAAGVAMQITGGTAVHRSGLLTTASTALVNLDDTIIPGYQSLSDAVHREGGTMLAQLAHSAGTLSAELLGQPSWAPSPVRSALTGNVPHEMSSAEISEIIDAFVAASSRVRAGGLDGIELLSAFGFLPHAFLSPLNNRRTDGYGGSLKNRMRFLLELVEACRPAIGEDRILGIRIPGSDMTPGGLEISDMQAVAQALENTGQVDYLNVIAYNNSLRFGRALHWPATPAGHELFTELSAQIKAVVSLPVLVAGRITHPDQAEAVIANGQADMVAMTRAHITDPEIVRKITEGRADDIRPCVGANTCIRARFQGRPVRCMHNPYVISRNISHTPSSSNDLPPVTVIGAGPAGLEAALTAAQRGHPVRLLERSGDYGGQLRLWSRVESQKELAAIIDWRVRQLDKLGIRPEFNQTVTADQLLNIDDGIIVMATGAEAVPDTIPGDGSVAQTTPVELLNDPSLFTGRVLIRDQGRGLSALVAAEALAARGSNVIVVTDEPAVGLDLDLTVRVPAYDRLLNSGVEFLPNHTVAAFEQGAVKLQHVFTGQETVMASIDVLVDDHIMRPCDELIKALAGSKRVVRSVGDCVAPRTVEAAIHEAAQAITQLTQA</sequence>
<dbReference type="Pfam" id="PF00724">
    <property type="entry name" value="Oxidored_FMN"/>
    <property type="match status" value="1"/>
</dbReference>
<dbReference type="Gene3D" id="3.20.20.70">
    <property type="entry name" value="Aldolase class I"/>
    <property type="match status" value="1"/>
</dbReference>
<evidence type="ECO:0000256" key="6">
    <source>
        <dbReference type="ARBA" id="ARBA00022723"/>
    </source>
</evidence>
<dbReference type="Gene3D" id="3.50.50.60">
    <property type="entry name" value="FAD/NAD(P)-binding domain"/>
    <property type="match status" value="1"/>
</dbReference>
<evidence type="ECO:0000256" key="5">
    <source>
        <dbReference type="ARBA" id="ARBA00022643"/>
    </source>
</evidence>
<evidence type="ECO:0000259" key="11">
    <source>
        <dbReference type="Pfam" id="PF07992"/>
    </source>
</evidence>
<evidence type="ECO:0000256" key="7">
    <source>
        <dbReference type="ARBA" id="ARBA00023002"/>
    </source>
</evidence>
<dbReference type="InterPro" id="IPR023753">
    <property type="entry name" value="FAD/NAD-binding_dom"/>
</dbReference>
<evidence type="ECO:0000256" key="9">
    <source>
        <dbReference type="ARBA" id="ARBA00023014"/>
    </source>
</evidence>
<reference evidence="12" key="1">
    <citation type="submission" date="2015-10" db="EMBL/GenBank/DDBJ databases">
        <authorList>
            <person name="Gilbert D.G."/>
        </authorList>
    </citation>
    <scope>NUCLEOTIDE SEQUENCE</scope>
</reference>
<dbReference type="GO" id="GO:0046872">
    <property type="term" value="F:metal ion binding"/>
    <property type="evidence" value="ECO:0007669"/>
    <property type="project" value="UniProtKB-KW"/>
</dbReference>
<evidence type="ECO:0000313" key="12">
    <source>
        <dbReference type="EMBL" id="CUS51476.1"/>
    </source>
</evidence>
<dbReference type="GO" id="GO:0033543">
    <property type="term" value="P:fatty acid beta-oxidation, unsaturated, even number, reductase/isomerase pathway"/>
    <property type="evidence" value="ECO:0007669"/>
    <property type="project" value="TreeGrafter"/>
</dbReference>
<keyword evidence="6" id="KW-0479">Metal-binding</keyword>
<dbReference type="SUPFAM" id="SSF51905">
    <property type="entry name" value="FAD/NAD(P)-binding domain"/>
    <property type="match status" value="1"/>
</dbReference>
<dbReference type="EC" id="1.3.1.34" evidence="12"/>
<keyword evidence="7 12" id="KW-0560">Oxidoreductase</keyword>
<dbReference type="AlphaFoldDB" id="A0A161KE14"/>
<dbReference type="PRINTS" id="PR00368">
    <property type="entry name" value="FADPNR"/>
</dbReference>
<keyword evidence="5" id="KW-0288">FMN</keyword>
<keyword evidence="8" id="KW-0408">Iron</keyword>
<organism evidence="12">
    <name type="scientific">hydrothermal vent metagenome</name>
    <dbReference type="NCBI Taxonomy" id="652676"/>
    <lineage>
        <taxon>unclassified sequences</taxon>
        <taxon>metagenomes</taxon>
        <taxon>ecological metagenomes</taxon>
    </lineage>
</organism>
<dbReference type="InterPro" id="IPR013785">
    <property type="entry name" value="Aldolase_TIM"/>
</dbReference>
<evidence type="ECO:0000256" key="2">
    <source>
        <dbReference type="ARBA" id="ARBA00001966"/>
    </source>
</evidence>
<keyword evidence="4" id="KW-0285">Flavoprotein</keyword>
<protein>
    <submittedName>
        <fullName evidence="12">2,4-dienoyl-CoA reductase [NADPH]</fullName>
        <ecNumber evidence="12">1.3.1.34</ecNumber>
    </submittedName>
</protein>
<dbReference type="SUPFAM" id="SSF51395">
    <property type="entry name" value="FMN-linked oxidoreductases"/>
    <property type="match status" value="1"/>
</dbReference>
<keyword evidence="9" id="KW-0411">Iron-sulfur</keyword>
<comment type="cofactor">
    <cofactor evidence="2">
        <name>[4Fe-4S] cluster</name>
        <dbReference type="ChEBI" id="CHEBI:49883"/>
    </cofactor>
</comment>
<dbReference type="InterPro" id="IPR051793">
    <property type="entry name" value="NADH:flavin_oxidoreductase"/>
</dbReference>
<evidence type="ECO:0000256" key="3">
    <source>
        <dbReference type="ARBA" id="ARBA00011048"/>
    </source>
</evidence>
<name>A0A161KE14_9ZZZZ</name>
<dbReference type="GO" id="GO:0010181">
    <property type="term" value="F:FMN binding"/>
    <property type="evidence" value="ECO:0007669"/>
    <property type="project" value="InterPro"/>
</dbReference>
<proteinExistence type="inferred from homology"/>
<dbReference type="GO" id="GO:0051536">
    <property type="term" value="F:iron-sulfur cluster binding"/>
    <property type="evidence" value="ECO:0007669"/>
    <property type="project" value="UniProtKB-KW"/>
</dbReference>
<dbReference type="InterPro" id="IPR036188">
    <property type="entry name" value="FAD/NAD-bd_sf"/>
</dbReference>
<dbReference type="GO" id="GO:0008670">
    <property type="term" value="F:2,4-dienoyl-CoA reductase (NADPH) activity"/>
    <property type="evidence" value="ECO:0007669"/>
    <property type="project" value="UniProtKB-EC"/>
</dbReference>
<feature type="domain" description="NADH:flavin oxidoreductase/NADH oxidase N-terminal" evidence="10">
    <location>
        <begin position="5"/>
        <end position="340"/>
    </location>
</feature>
<accession>A0A161KE14</accession>
<evidence type="ECO:0000256" key="8">
    <source>
        <dbReference type="ARBA" id="ARBA00023004"/>
    </source>
</evidence>
<comment type="similarity">
    <text evidence="3">In the N-terminal section; belongs to the NADH:flavin oxidoreductase/NADH oxidase family.</text>
</comment>
<evidence type="ECO:0000256" key="1">
    <source>
        <dbReference type="ARBA" id="ARBA00001917"/>
    </source>
</evidence>
<comment type="cofactor">
    <cofactor evidence="1">
        <name>FMN</name>
        <dbReference type="ChEBI" id="CHEBI:58210"/>
    </cofactor>
</comment>
<dbReference type="Gene3D" id="3.40.50.720">
    <property type="entry name" value="NAD(P)-binding Rossmann-like Domain"/>
    <property type="match status" value="1"/>
</dbReference>
<evidence type="ECO:0000256" key="4">
    <source>
        <dbReference type="ARBA" id="ARBA00022630"/>
    </source>
</evidence>
<feature type="domain" description="FAD/NAD(P)-binding" evidence="11">
    <location>
        <begin position="387"/>
        <end position="594"/>
    </location>
</feature>